<dbReference type="PROSITE" id="PS50089">
    <property type="entry name" value="ZF_RING_2"/>
    <property type="match status" value="1"/>
</dbReference>
<dbReference type="Proteomes" id="UP000825935">
    <property type="component" value="Chromosome 8"/>
</dbReference>
<feature type="domain" description="RING-type" evidence="3">
    <location>
        <begin position="26"/>
        <end position="71"/>
    </location>
</feature>
<dbReference type="OrthoDB" id="8062037at2759"/>
<dbReference type="PANTHER" id="PTHR46798">
    <property type="entry name" value="OS09G0511500 PROTEIN"/>
    <property type="match status" value="1"/>
</dbReference>
<dbReference type="Gene3D" id="3.30.40.10">
    <property type="entry name" value="Zinc/RING finger domain, C3HC4 (zinc finger)"/>
    <property type="match status" value="1"/>
</dbReference>
<keyword evidence="1" id="KW-0862">Zinc</keyword>
<keyword evidence="1" id="KW-0479">Metal-binding</keyword>
<dbReference type="InterPro" id="IPR013083">
    <property type="entry name" value="Znf_RING/FYVE/PHD"/>
</dbReference>
<evidence type="ECO:0000259" key="3">
    <source>
        <dbReference type="PROSITE" id="PS50089"/>
    </source>
</evidence>
<keyword evidence="1" id="KW-0863">Zinc-finger</keyword>
<dbReference type="EMBL" id="CM035413">
    <property type="protein sequence ID" value="KAH7431456.1"/>
    <property type="molecule type" value="Genomic_DNA"/>
</dbReference>
<dbReference type="SUPFAM" id="SSF57850">
    <property type="entry name" value="RING/U-box"/>
    <property type="match status" value="1"/>
</dbReference>
<organism evidence="4 5">
    <name type="scientific">Ceratopteris richardii</name>
    <name type="common">Triangle waterfern</name>
    <dbReference type="NCBI Taxonomy" id="49495"/>
    <lineage>
        <taxon>Eukaryota</taxon>
        <taxon>Viridiplantae</taxon>
        <taxon>Streptophyta</taxon>
        <taxon>Embryophyta</taxon>
        <taxon>Tracheophyta</taxon>
        <taxon>Polypodiopsida</taxon>
        <taxon>Polypodiidae</taxon>
        <taxon>Polypodiales</taxon>
        <taxon>Pteridineae</taxon>
        <taxon>Pteridaceae</taxon>
        <taxon>Parkerioideae</taxon>
        <taxon>Ceratopteris</taxon>
    </lineage>
</organism>
<gene>
    <name evidence="4" type="ORF">KP509_08G049000</name>
</gene>
<proteinExistence type="predicted"/>
<reference evidence="4" key="1">
    <citation type="submission" date="2021-08" db="EMBL/GenBank/DDBJ databases">
        <title>WGS assembly of Ceratopteris richardii.</title>
        <authorList>
            <person name="Marchant D.B."/>
            <person name="Chen G."/>
            <person name="Jenkins J."/>
            <person name="Shu S."/>
            <person name="Leebens-Mack J."/>
            <person name="Grimwood J."/>
            <person name="Schmutz J."/>
            <person name="Soltis P."/>
            <person name="Soltis D."/>
            <person name="Chen Z.-H."/>
        </authorList>
    </citation>
    <scope>NUCLEOTIDE SEQUENCE</scope>
    <source>
        <strain evidence="4">Whitten #5841</strain>
        <tissue evidence="4">Leaf</tissue>
    </source>
</reference>
<dbReference type="SMART" id="SM00184">
    <property type="entry name" value="RING"/>
    <property type="match status" value="1"/>
</dbReference>
<evidence type="ECO:0000256" key="2">
    <source>
        <dbReference type="SAM" id="MobiDB-lite"/>
    </source>
</evidence>
<feature type="compositionally biased region" description="Basic and acidic residues" evidence="2">
    <location>
        <begin position="1"/>
        <end position="19"/>
    </location>
</feature>
<protein>
    <recommendedName>
        <fullName evidence="3">RING-type domain-containing protein</fullName>
    </recommendedName>
</protein>
<dbReference type="Pfam" id="PF13639">
    <property type="entry name" value="zf-RING_2"/>
    <property type="match status" value="1"/>
</dbReference>
<dbReference type="InterPro" id="IPR001841">
    <property type="entry name" value="Znf_RING"/>
</dbReference>
<dbReference type="GO" id="GO:0008270">
    <property type="term" value="F:zinc ion binding"/>
    <property type="evidence" value="ECO:0007669"/>
    <property type="project" value="UniProtKB-KW"/>
</dbReference>
<sequence length="146" mass="16050">MTNSKEKQGDTSNSKEKLQSPKNVPCSICLDAVESGGDRSVARLKCGHHFHLDCIGSAFNAKGAMQCPNCRQVEEGQWLFSSGCYLQQHMLRNPNSGDSSTGYAGVHVNMMYHYDEQVSVFCLSLLDSVYSNGIYIAIDESQVIFG</sequence>
<dbReference type="AlphaFoldDB" id="A0A8T2UC24"/>
<dbReference type="PANTHER" id="PTHR46798:SF3">
    <property type="entry name" value="RING FINGER FAMILY PROTEIN"/>
    <property type="match status" value="1"/>
</dbReference>
<accession>A0A8T2UC24</accession>
<feature type="region of interest" description="Disordered" evidence="2">
    <location>
        <begin position="1"/>
        <end position="21"/>
    </location>
</feature>
<keyword evidence="5" id="KW-1185">Reference proteome</keyword>
<dbReference type="InterPro" id="IPR044274">
    <property type="entry name" value="RFI2"/>
</dbReference>
<dbReference type="GO" id="GO:0004842">
    <property type="term" value="F:ubiquitin-protein transferase activity"/>
    <property type="evidence" value="ECO:0007669"/>
    <property type="project" value="InterPro"/>
</dbReference>
<name>A0A8T2UC24_CERRI</name>
<comment type="caution">
    <text evidence="4">The sequence shown here is derived from an EMBL/GenBank/DDBJ whole genome shotgun (WGS) entry which is preliminary data.</text>
</comment>
<evidence type="ECO:0000313" key="5">
    <source>
        <dbReference type="Proteomes" id="UP000825935"/>
    </source>
</evidence>
<evidence type="ECO:0000313" key="4">
    <source>
        <dbReference type="EMBL" id="KAH7431456.1"/>
    </source>
</evidence>
<evidence type="ECO:0000256" key="1">
    <source>
        <dbReference type="PROSITE-ProRule" id="PRU00175"/>
    </source>
</evidence>